<accession>A0AAV2IEJ8</accession>
<dbReference type="InterPro" id="IPR036383">
    <property type="entry name" value="TSP1_rpt_sf"/>
</dbReference>
<comment type="caution">
    <text evidence="1">The sequence shown here is derived from an EMBL/GenBank/DDBJ whole genome shotgun (WGS) entry which is preliminary data.</text>
</comment>
<evidence type="ECO:0000313" key="2">
    <source>
        <dbReference type="Proteomes" id="UP001497497"/>
    </source>
</evidence>
<sequence length="87" mass="10010">MWSEWTCDPLISTVVIFRRRLCNRPAPFQGGDYCEGHDNETKTGACMPIDGHWGRWTNWICVDDKFHFKTRLCNNPRPKDGGLPCPG</sequence>
<dbReference type="Proteomes" id="UP001497497">
    <property type="component" value="Unassembled WGS sequence"/>
</dbReference>
<name>A0AAV2IEJ8_LYMST</name>
<dbReference type="Gene3D" id="2.20.100.10">
    <property type="entry name" value="Thrombospondin type-1 (TSP1) repeat"/>
    <property type="match status" value="1"/>
</dbReference>
<organism evidence="1 2">
    <name type="scientific">Lymnaea stagnalis</name>
    <name type="common">Great pond snail</name>
    <name type="synonym">Helix stagnalis</name>
    <dbReference type="NCBI Taxonomy" id="6523"/>
    <lineage>
        <taxon>Eukaryota</taxon>
        <taxon>Metazoa</taxon>
        <taxon>Spiralia</taxon>
        <taxon>Lophotrochozoa</taxon>
        <taxon>Mollusca</taxon>
        <taxon>Gastropoda</taxon>
        <taxon>Heterobranchia</taxon>
        <taxon>Euthyneura</taxon>
        <taxon>Panpulmonata</taxon>
        <taxon>Hygrophila</taxon>
        <taxon>Lymnaeoidea</taxon>
        <taxon>Lymnaeidae</taxon>
        <taxon>Lymnaea</taxon>
    </lineage>
</organism>
<gene>
    <name evidence="1" type="ORF">GSLYS_00016666001</name>
</gene>
<feature type="non-terminal residue" evidence="1">
    <location>
        <position position="87"/>
    </location>
</feature>
<evidence type="ECO:0000313" key="1">
    <source>
        <dbReference type="EMBL" id="CAL1543132.1"/>
    </source>
</evidence>
<dbReference type="AlphaFoldDB" id="A0AAV2IEJ8"/>
<proteinExistence type="predicted"/>
<dbReference type="EMBL" id="CAXITT010000527">
    <property type="protein sequence ID" value="CAL1543132.1"/>
    <property type="molecule type" value="Genomic_DNA"/>
</dbReference>
<keyword evidence="2" id="KW-1185">Reference proteome</keyword>
<reference evidence="1 2" key="1">
    <citation type="submission" date="2024-04" db="EMBL/GenBank/DDBJ databases">
        <authorList>
            <consortium name="Genoscope - CEA"/>
            <person name="William W."/>
        </authorList>
    </citation>
    <scope>NUCLEOTIDE SEQUENCE [LARGE SCALE GENOMIC DNA]</scope>
</reference>
<protein>
    <submittedName>
        <fullName evidence="1">Uncharacterized protein</fullName>
    </submittedName>
</protein>